<gene>
    <name evidence="2" type="ORF">EYZ11_006180</name>
</gene>
<reference evidence="2 3" key="1">
    <citation type="submission" date="2019-03" db="EMBL/GenBank/DDBJ databases">
        <title>The genome sequence of a newly discovered highly antifungal drug resistant Aspergillus species, Aspergillus tanneri NIH 1004.</title>
        <authorList>
            <person name="Mounaud S."/>
            <person name="Singh I."/>
            <person name="Joardar V."/>
            <person name="Pakala S."/>
            <person name="Pakala S."/>
            <person name="Venepally P."/>
            <person name="Hoover J."/>
            <person name="Nierman W."/>
            <person name="Chung J."/>
            <person name="Losada L."/>
        </authorList>
    </citation>
    <scope>NUCLEOTIDE SEQUENCE [LARGE SCALE GENOMIC DNA]</scope>
    <source>
        <strain evidence="2 3">NIH1004</strain>
    </source>
</reference>
<evidence type="ECO:0000313" key="2">
    <source>
        <dbReference type="EMBL" id="THC94341.1"/>
    </source>
</evidence>
<name>A0A4S3JM17_9EURO</name>
<dbReference type="EMBL" id="SOSA01000213">
    <property type="protein sequence ID" value="THC94341.1"/>
    <property type="molecule type" value="Genomic_DNA"/>
</dbReference>
<dbReference type="Proteomes" id="UP000308092">
    <property type="component" value="Unassembled WGS sequence"/>
</dbReference>
<comment type="caution">
    <text evidence="2">The sequence shown here is derived from an EMBL/GenBank/DDBJ whole genome shotgun (WGS) entry which is preliminary data.</text>
</comment>
<organism evidence="2 3">
    <name type="scientific">Aspergillus tanneri</name>
    <dbReference type="NCBI Taxonomy" id="1220188"/>
    <lineage>
        <taxon>Eukaryota</taxon>
        <taxon>Fungi</taxon>
        <taxon>Dikarya</taxon>
        <taxon>Ascomycota</taxon>
        <taxon>Pezizomycotina</taxon>
        <taxon>Eurotiomycetes</taxon>
        <taxon>Eurotiomycetidae</taxon>
        <taxon>Eurotiales</taxon>
        <taxon>Aspergillaceae</taxon>
        <taxon>Aspergillus</taxon>
        <taxon>Aspergillus subgen. Circumdati</taxon>
    </lineage>
</organism>
<evidence type="ECO:0000256" key="1">
    <source>
        <dbReference type="SAM" id="MobiDB-lite"/>
    </source>
</evidence>
<evidence type="ECO:0000313" key="3">
    <source>
        <dbReference type="Proteomes" id="UP000308092"/>
    </source>
</evidence>
<accession>A0A4S3JM17</accession>
<feature type="region of interest" description="Disordered" evidence="1">
    <location>
        <begin position="1"/>
        <end position="20"/>
    </location>
</feature>
<dbReference type="VEuPathDB" id="FungiDB:EYZ11_006180"/>
<dbReference type="AlphaFoldDB" id="A0A4S3JM17"/>
<dbReference type="STRING" id="1220188.A0A4S3JM17"/>
<sequence>MDETDMAVDPPGAPDADFMNNPYKLKQLSVAIVQLLETQL</sequence>
<proteinExistence type="predicted"/>
<keyword evidence="3" id="KW-1185">Reference proteome</keyword>
<protein>
    <submittedName>
        <fullName evidence="2">Uncharacterized protein</fullName>
    </submittedName>
</protein>